<keyword evidence="17" id="KW-1185">Reference proteome</keyword>
<evidence type="ECO:0000256" key="8">
    <source>
        <dbReference type="ARBA" id="ARBA00022692"/>
    </source>
</evidence>
<dbReference type="GO" id="GO:0005886">
    <property type="term" value="C:plasma membrane"/>
    <property type="evidence" value="ECO:0007669"/>
    <property type="project" value="TreeGrafter"/>
</dbReference>
<comment type="subcellular location">
    <subcellularLocation>
        <location evidence="2">Membrane</location>
        <topology evidence="2">Multi-pass membrane protein</topology>
    </subcellularLocation>
</comment>
<feature type="transmembrane region" description="Helical" evidence="12">
    <location>
        <begin position="247"/>
        <end position="267"/>
    </location>
</feature>
<evidence type="ECO:0000313" key="14">
    <source>
        <dbReference type="EMBL" id="QRN91962.1"/>
    </source>
</evidence>
<protein>
    <recommendedName>
        <fullName evidence="6 11">Phosphatidate cytidylyltransferase</fullName>
        <ecNumber evidence="6 11">2.7.7.41</ecNumber>
    </recommendedName>
</protein>
<keyword evidence="11 13" id="KW-0548">Nucleotidyltransferase</keyword>
<comment type="pathway">
    <text evidence="4">Lipid metabolism.</text>
</comment>
<evidence type="ECO:0000313" key="17">
    <source>
        <dbReference type="Proteomes" id="UP001176210"/>
    </source>
</evidence>
<evidence type="ECO:0000313" key="16">
    <source>
        <dbReference type="Proteomes" id="UP000274792"/>
    </source>
</evidence>
<feature type="transmembrane region" description="Helical" evidence="12">
    <location>
        <begin position="92"/>
        <end position="113"/>
    </location>
</feature>
<dbReference type="Proteomes" id="UP001176210">
    <property type="component" value="Unassembled WGS sequence"/>
</dbReference>
<evidence type="ECO:0000256" key="2">
    <source>
        <dbReference type="ARBA" id="ARBA00004141"/>
    </source>
</evidence>
<reference evidence="15 16" key="1">
    <citation type="submission" date="2018-10" db="EMBL/GenBank/DDBJ databases">
        <title>A collection Staphylococci species genome sequencing.</title>
        <authorList>
            <person name="Cole K."/>
        </authorList>
    </citation>
    <scope>NUCLEOTIDE SEQUENCE [LARGE SCALE GENOMIC DNA]</scope>
    <source>
        <strain evidence="15">CCUG 37923</strain>
        <strain evidence="16">NCTC 12218</strain>
    </source>
</reference>
<reference evidence="13" key="3">
    <citation type="submission" date="2022-09" db="EMBL/GenBank/DDBJ databases">
        <authorList>
            <person name="De Moura G.S."/>
            <person name="Carvalho E."/>
            <person name="Ramos Sanchez E.M."/>
            <person name="Sellera F.P."/>
            <person name="Marques M.F.S."/>
            <person name="Heinemann M.B."/>
            <person name="De Vliegher S."/>
            <person name="Souza F.N."/>
            <person name="Mota R.A."/>
        </authorList>
    </citation>
    <scope>NUCLEOTIDE SEQUENCE</scope>
    <source>
        <strain evidence="13">BR656</strain>
    </source>
</reference>
<keyword evidence="8 11" id="KW-0812">Transmembrane</keyword>
<evidence type="ECO:0000256" key="3">
    <source>
        <dbReference type="ARBA" id="ARBA00005119"/>
    </source>
</evidence>
<sequence length="312" mass="35162">MNLGKISSEMLIVMIGVFIVLVLSSLISIYLTKRYPEKDFTEIRLRIKSWWSMCIIFTIALVIHSTVSLIFLGLLCFLALKEYFSLIPTNRSHRAVLFWAYLSIPIQFTFIYFGFYGMFIIFIPVYMFLFIPIQAILIGETKGFLQSMGSVQWGMMLMVFSLSHLAYLIVLPGEKSSVPGASLVLFLVILTQANDVFQFLFGKAFGKHKIVPKVSPNKTWEGFVGGIISTTILSLCLAPLLTPFTLLGMIVAGLYISIMGFVGDVNISALKRDLNIKDTSQTIPGHGGILDRVDSLTYTAPLFFHFVRFFYF</sequence>
<dbReference type="EMBL" id="RXWV01000036">
    <property type="protein sequence ID" value="RTX72925.1"/>
    <property type="molecule type" value="Genomic_DNA"/>
</dbReference>
<feature type="transmembrane region" description="Helical" evidence="12">
    <location>
        <begin position="119"/>
        <end position="139"/>
    </location>
</feature>
<dbReference type="EMBL" id="JAPNQM010000002">
    <property type="protein sequence ID" value="MDL0116619.1"/>
    <property type="molecule type" value="Genomic_DNA"/>
</dbReference>
<evidence type="ECO:0000256" key="10">
    <source>
        <dbReference type="ARBA" id="ARBA00023136"/>
    </source>
</evidence>
<comment type="pathway">
    <text evidence="3 11">Phospholipid metabolism; CDP-diacylglycerol biosynthesis; CDP-diacylglycerol from sn-glycerol 3-phosphate: step 3/3.</text>
</comment>
<name>A0A8E2VHA0_MAMSC</name>
<feature type="transmembrane region" description="Helical" evidence="12">
    <location>
        <begin position="50"/>
        <end position="80"/>
    </location>
</feature>
<comment type="catalytic activity">
    <reaction evidence="1 11">
        <text>a 1,2-diacyl-sn-glycero-3-phosphate + CTP + H(+) = a CDP-1,2-diacyl-sn-glycerol + diphosphate</text>
        <dbReference type="Rhea" id="RHEA:16229"/>
        <dbReference type="ChEBI" id="CHEBI:15378"/>
        <dbReference type="ChEBI" id="CHEBI:33019"/>
        <dbReference type="ChEBI" id="CHEBI:37563"/>
        <dbReference type="ChEBI" id="CHEBI:58332"/>
        <dbReference type="ChEBI" id="CHEBI:58608"/>
        <dbReference type="EC" id="2.7.7.41"/>
    </reaction>
</comment>
<proteinExistence type="inferred from homology"/>
<dbReference type="PROSITE" id="PS01315">
    <property type="entry name" value="CDS"/>
    <property type="match status" value="1"/>
</dbReference>
<dbReference type="PANTHER" id="PTHR43535">
    <property type="entry name" value="PHOSPHATIDATE CYTIDYLYLTRANSFERASE"/>
    <property type="match status" value="1"/>
</dbReference>
<gene>
    <name evidence="15" type="ORF">CD117_07330</name>
    <name evidence="14" type="ORF">JRU67_03885</name>
    <name evidence="13" type="ORF">OWO77_06500</name>
</gene>
<evidence type="ECO:0000313" key="15">
    <source>
        <dbReference type="EMBL" id="RTX72925.1"/>
    </source>
</evidence>
<evidence type="ECO:0000256" key="1">
    <source>
        <dbReference type="ARBA" id="ARBA00001698"/>
    </source>
</evidence>
<evidence type="ECO:0000256" key="9">
    <source>
        <dbReference type="ARBA" id="ARBA00022989"/>
    </source>
</evidence>
<dbReference type="EMBL" id="CP069389">
    <property type="protein sequence ID" value="QRN91962.1"/>
    <property type="molecule type" value="Genomic_DNA"/>
</dbReference>
<evidence type="ECO:0000256" key="5">
    <source>
        <dbReference type="ARBA" id="ARBA00010185"/>
    </source>
</evidence>
<feature type="transmembrane region" description="Helical" evidence="12">
    <location>
        <begin position="12"/>
        <end position="30"/>
    </location>
</feature>
<organism evidence="15 16">
    <name type="scientific">Mammaliicoccus sciuri</name>
    <name type="common">Staphylococcus sciuri</name>
    <dbReference type="NCBI Taxonomy" id="1296"/>
    <lineage>
        <taxon>Bacteria</taxon>
        <taxon>Bacillati</taxon>
        <taxon>Bacillota</taxon>
        <taxon>Bacilli</taxon>
        <taxon>Bacillales</taxon>
        <taxon>Staphylococcaceae</taxon>
        <taxon>Mammaliicoccus</taxon>
    </lineage>
</organism>
<dbReference type="AlphaFoldDB" id="A0A8E2VHA0"/>
<dbReference type="EC" id="2.7.7.41" evidence="6 11"/>
<evidence type="ECO:0000256" key="7">
    <source>
        <dbReference type="ARBA" id="ARBA00022679"/>
    </source>
</evidence>
<evidence type="ECO:0000313" key="13">
    <source>
        <dbReference type="EMBL" id="MDL0116619.1"/>
    </source>
</evidence>
<accession>A0A8E2VHA0</accession>
<dbReference type="Proteomes" id="UP000274792">
    <property type="component" value="Unassembled WGS sequence"/>
</dbReference>
<evidence type="ECO:0000256" key="4">
    <source>
        <dbReference type="ARBA" id="ARBA00005189"/>
    </source>
</evidence>
<comment type="similarity">
    <text evidence="5 11">Belongs to the CDS family.</text>
</comment>
<keyword evidence="10 12" id="KW-0472">Membrane</keyword>
<dbReference type="GO" id="GO:0016024">
    <property type="term" value="P:CDP-diacylglycerol biosynthetic process"/>
    <property type="evidence" value="ECO:0007669"/>
    <property type="project" value="UniProtKB-UniPathway"/>
</dbReference>
<dbReference type="Proteomes" id="UP000640299">
    <property type="component" value="Chromosome"/>
</dbReference>
<feature type="transmembrane region" description="Helical" evidence="12">
    <location>
        <begin position="182"/>
        <end position="201"/>
    </location>
</feature>
<dbReference type="GO" id="GO:0004605">
    <property type="term" value="F:phosphatidate cytidylyltransferase activity"/>
    <property type="evidence" value="ECO:0007669"/>
    <property type="project" value="UniProtKB-EC"/>
</dbReference>
<evidence type="ECO:0000256" key="11">
    <source>
        <dbReference type="RuleBase" id="RU003938"/>
    </source>
</evidence>
<dbReference type="Pfam" id="PF01148">
    <property type="entry name" value="CTP_transf_1"/>
    <property type="match status" value="1"/>
</dbReference>
<dbReference type="RefSeq" id="WP_025904453.1">
    <property type="nucleotide sequence ID" value="NZ_CP065795.1"/>
</dbReference>
<dbReference type="InterPro" id="IPR000374">
    <property type="entry name" value="PC_trans"/>
</dbReference>
<keyword evidence="7 11" id="KW-0808">Transferase</keyword>
<feature type="transmembrane region" description="Helical" evidence="12">
    <location>
        <begin position="151"/>
        <end position="170"/>
    </location>
</feature>
<reference evidence="14" key="2">
    <citation type="submission" date="2021-02" db="EMBL/GenBank/DDBJ databases">
        <title>cfr and optrA-positive Staphylococcus spp.</title>
        <authorList>
            <person name="Chen L."/>
        </authorList>
    </citation>
    <scope>NUCLEOTIDE SEQUENCE</scope>
    <source>
        <strain evidence="14">GDQ20D70P</strain>
    </source>
</reference>
<dbReference type="GO" id="GO:0009273">
    <property type="term" value="P:peptidoglycan-based cell wall biogenesis"/>
    <property type="evidence" value="ECO:0007669"/>
    <property type="project" value="TreeGrafter"/>
</dbReference>
<dbReference type="PANTHER" id="PTHR43535:SF1">
    <property type="entry name" value="PHOSPHATIDATE CYTIDYLYLTRANSFERASE"/>
    <property type="match status" value="1"/>
</dbReference>
<reference evidence="13" key="4">
    <citation type="journal article" date="2023" name="Vet. Microbiol.">
        <title>Emergence of livestock-associated Mammaliicoccus sciuri ST71 co-harbouring mecA and mecC genes in Brazil.</title>
        <authorList>
            <person name="de Moura G.S."/>
            <person name="de Carvalho E."/>
            <person name="Ramos Sanchez E.M."/>
            <person name="Sellera F.P."/>
            <person name="Marques M.F.S."/>
            <person name="Heinemann M.B."/>
            <person name="De Vliegher S."/>
            <person name="Souza F.N."/>
            <person name="Mota R.A."/>
        </authorList>
    </citation>
    <scope>NUCLEOTIDE SEQUENCE</scope>
    <source>
        <strain evidence="13">BR656</strain>
    </source>
</reference>
<evidence type="ECO:0000256" key="6">
    <source>
        <dbReference type="ARBA" id="ARBA00012487"/>
    </source>
</evidence>
<evidence type="ECO:0000256" key="12">
    <source>
        <dbReference type="SAM" id="Phobius"/>
    </source>
</evidence>
<keyword evidence="9 12" id="KW-1133">Transmembrane helix</keyword>